<name>B7AWG7_9FIRM</name>
<sequence>MKKNPKFYIWGRATHVGQCYEGLCATTIASFIEQLMKEKGAVPVELCDLKPEYNVQTPSDAYVSFEYEQNGESASENGCQEEAYENMLEETAAQACKKMLDMLNTRREEYCRLCNIKYVPYSYDVKIIKKDDSMTLGEVREWFRLSAIKDPAIIVF</sequence>
<dbReference type="EMBL" id="ABVQ01000037">
    <property type="protein sequence ID" value="EEC56558.1"/>
    <property type="molecule type" value="Genomic_DNA"/>
</dbReference>
<dbReference type="eggNOG" id="COG4187">
    <property type="taxonomic scope" value="Bacteria"/>
</dbReference>
<dbReference type="STRING" id="483218.BACPEC_03067"/>
<organism evidence="1 2">
    <name type="scientific">[Bacteroides] pectinophilus ATCC 43243</name>
    <dbReference type="NCBI Taxonomy" id="483218"/>
    <lineage>
        <taxon>Bacteria</taxon>
        <taxon>Bacillati</taxon>
        <taxon>Bacillota</taxon>
        <taxon>Clostridia</taxon>
        <taxon>Eubacteriales</taxon>
    </lineage>
</organism>
<evidence type="ECO:0000313" key="1">
    <source>
        <dbReference type="EMBL" id="EEC56558.1"/>
    </source>
</evidence>
<protein>
    <submittedName>
        <fullName evidence="1">Uncharacterized protein</fullName>
    </submittedName>
</protein>
<gene>
    <name evidence="1" type="ORF">BACPEC_03067</name>
</gene>
<evidence type="ECO:0000313" key="2">
    <source>
        <dbReference type="Proteomes" id="UP000003136"/>
    </source>
</evidence>
<comment type="caution">
    <text evidence="1">The sequence shown here is derived from an EMBL/GenBank/DDBJ whole genome shotgun (WGS) entry which is preliminary data.</text>
</comment>
<dbReference type="HOGENOM" id="CLU_1683132_0_0_9"/>
<accession>B7AWG7</accession>
<keyword evidence="2" id="KW-1185">Reference proteome</keyword>
<dbReference type="Proteomes" id="UP000003136">
    <property type="component" value="Unassembled WGS sequence"/>
</dbReference>
<dbReference type="AlphaFoldDB" id="B7AWG7"/>
<reference evidence="1 2" key="1">
    <citation type="submission" date="2008-11" db="EMBL/GenBank/DDBJ databases">
        <title>Draft genome sequence of Bacteroides pectinophilus (ATCC 43243).</title>
        <authorList>
            <person name="Sudarsanam P."/>
            <person name="Ley R."/>
            <person name="Guruge J."/>
            <person name="Turnbaugh P.J."/>
            <person name="Mahowald M."/>
            <person name="Liep D."/>
            <person name="Gordon J."/>
        </authorList>
    </citation>
    <scope>NUCLEOTIDE SEQUENCE [LARGE SCALE GENOMIC DNA]</scope>
    <source>
        <strain evidence="1 2">ATCC 43243</strain>
    </source>
</reference>
<proteinExistence type="predicted"/>
<reference evidence="1 2" key="2">
    <citation type="submission" date="2008-11" db="EMBL/GenBank/DDBJ databases">
        <authorList>
            <person name="Fulton L."/>
            <person name="Clifton S."/>
            <person name="Fulton B."/>
            <person name="Xu J."/>
            <person name="Minx P."/>
            <person name="Pepin K.H."/>
            <person name="Johnson M."/>
            <person name="Bhonagiri V."/>
            <person name="Nash W.E."/>
            <person name="Mardis E.R."/>
            <person name="Wilson R.K."/>
        </authorList>
    </citation>
    <scope>NUCLEOTIDE SEQUENCE [LARGE SCALE GENOMIC DNA]</scope>
    <source>
        <strain evidence="1 2">ATCC 43243</strain>
    </source>
</reference>